<dbReference type="PANTHER" id="PTHR43065:SF46">
    <property type="entry name" value="C4-DICARBOXYLATE TRANSPORT SENSOR PROTEIN DCTB"/>
    <property type="match status" value="1"/>
</dbReference>
<evidence type="ECO:0000313" key="11">
    <source>
        <dbReference type="EMBL" id="QBD82652.1"/>
    </source>
</evidence>
<evidence type="ECO:0000256" key="2">
    <source>
        <dbReference type="ARBA" id="ARBA00012438"/>
    </source>
</evidence>
<dbReference type="PANTHER" id="PTHR43065">
    <property type="entry name" value="SENSOR HISTIDINE KINASE"/>
    <property type="match status" value="1"/>
</dbReference>
<dbReference type="GO" id="GO:0005524">
    <property type="term" value="F:ATP binding"/>
    <property type="evidence" value="ECO:0007669"/>
    <property type="project" value="UniProtKB-KW"/>
</dbReference>
<dbReference type="InterPro" id="IPR004358">
    <property type="entry name" value="Sig_transdc_His_kin-like_C"/>
</dbReference>
<protein>
    <recommendedName>
        <fullName evidence="2">histidine kinase</fullName>
        <ecNumber evidence="2">2.7.13.3</ecNumber>
    </recommendedName>
</protein>
<organism evidence="11 12">
    <name type="scientific">Ktedonosporobacter rubrisoli</name>
    <dbReference type="NCBI Taxonomy" id="2509675"/>
    <lineage>
        <taxon>Bacteria</taxon>
        <taxon>Bacillati</taxon>
        <taxon>Chloroflexota</taxon>
        <taxon>Ktedonobacteria</taxon>
        <taxon>Ktedonobacterales</taxon>
        <taxon>Ktedonosporobacteraceae</taxon>
        <taxon>Ktedonosporobacter</taxon>
    </lineage>
</organism>
<evidence type="ECO:0000256" key="5">
    <source>
        <dbReference type="ARBA" id="ARBA00022741"/>
    </source>
</evidence>
<evidence type="ECO:0000256" key="8">
    <source>
        <dbReference type="ARBA" id="ARBA00023012"/>
    </source>
</evidence>
<dbReference type="SUPFAM" id="SSF55874">
    <property type="entry name" value="ATPase domain of HSP90 chaperone/DNA topoisomerase II/histidine kinase"/>
    <property type="match status" value="1"/>
</dbReference>
<dbReference type="Gene3D" id="3.30.565.10">
    <property type="entry name" value="Histidine kinase-like ATPase, C-terminal domain"/>
    <property type="match status" value="1"/>
</dbReference>
<keyword evidence="7" id="KW-0067">ATP-binding</keyword>
<dbReference type="Pfam" id="PF02518">
    <property type="entry name" value="HATPase_c"/>
    <property type="match status" value="1"/>
</dbReference>
<proteinExistence type="predicted"/>
<dbReference type="InterPro" id="IPR003594">
    <property type="entry name" value="HATPase_dom"/>
</dbReference>
<evidence type="ECO:0000259" key="10">
    <source>
        <dbReference type="PROSITE" id="PS50109"/>
    </source>
</evidence>
<feature type="coiled-coil region" evidence="9">
    <location>
        <begin position="9"/>
        <end position="43"/>
    </location>
</feature>
<dbReference type="KEGG" id="kbs:EPA93_44480"/>
<feature type="domain" description="Histidine kinase" evidence="10">
    <location>
        <begin position="160"/>
        <end position="377"/>
    </location>
</feature>
<dbReference type="PRINTS" id="PR00344">
    <property type="entry name" value="BCTRLSENSOR"/>
</dbReference>
<dbReference type="GO" id="GO:0000155">
    <property type="term" value="F:phosphorelay sensor kinase activity"/>
    <property type="evidence" value="ECO:0007669"/>
    <property type="project" value="InterPro"/>
</dbReference>
<gene>
    <name evidence="11" type="ORF">EPA93_44480</name>
</gene>
<keyword evidence="3" id="KW-0597">Phosphoprotein</keyword>
<keyword evidence="8" id="KW-0902">Two-component regulatory system</keyword>
<dbReference type="SMART" id="SM00388">
    <property type="entry name" value="HisKA"/>
    <property type="match status" value="1"/>
</dbReference>
<evidence type="ECO:0000256" key="9">
    <source>
        <dbReference type="SAM" id="Coils"/>
    </source>
</evidence>
<evidence type="ECO:0000256" key="6">
    <source>
        <dbReference type="ARBA" id="ARBA00022777"/>
    </source>
</evidence>
<dbReference type="RefSeq" id="WP_129893721.1">
    <property type="nucleotide sequence ID" value="NZ_CP035758.1"/>
</dbReference>
<dbReference type="CDD" id="cd00082">
    <property type="entry name" value="HisKA"/>
    <property type="match status" value="1"/>
</dbReference>
<keyword evidence="4" id="KW-0808">Transferase</keyword>
<evidence type="ECO:0000256" key="1">
    <source>
        <dbReference type="ARBA" id="ARBA00000085"/>
    </source>
</evidence>
<keyword evidence="6" id="KW-0418">Kinase</keyword>
<dbReference type="InterPro" id="IPR036890">
    <property type="entry name" value="HATPase_C_sf"/>
</dbReference>
<dbReference type="OrthoDB" id="9784397at2"/>
<evidence type="ECO:0000256" key="4">
    <source>
        <dbReference type="ARBA" id="ARBA00022679"/>
    </source>
</evidence>
<dbReference type="SMART" id="SM00387">
    <property type="entry name" value="HATPase_c"/>
    <property type="match status" value="1"/>
</dbReference>
<dbReference type="EMBL" id="CP035758">
    <property type="protein sequence ID" value="QBD82652.1"/>
    <property type="molecule type" value="Genomic_DNA"/>
</dbReference>
<dbReference type="InterPro" id="IPR003661">
    <property type="entry name" value="HisK_dim/P_dom"/>
</dbReference>
<feature type="coiled-coil region" evidence="9">
    <location>
        <begin position="121"/>
        <end position="151"/>
    </location>
</feature>
<dbReference type="PROSITE" id="PS50109">
    <property type="entry name" value="HIS_KIN"/>
    <property type="match status" value="1"/>
</dbReference>
<dbReference type="InterPro" id="IPR005467">
    <property type="entry name" value="His_kinase_dom"/>
</dbReference>
<evidence type="ECO:0000256" key="3">
    <source>
        <dbReference type="ARBA" id="ARBA00022553"/>
    </source>
</evidence>
<dbReference type="Proteomes" id="UP000290365">
    <property type="component" value="Chromosome"/>
</dbReference>
<comment type="catalytic activity">
    <reaction evidence="1">
        <text>ATP + protein L-histidine = ADP + protein N-phospho-L-histidine.</text>
        <dbReference type="EC" id="2.7.13.3"/>
    </reaction>
</comment>
<dbReference type="AlphaFoldDB" id="A0A4P6K3V3"/>
<dbReference type="EC" id="2.7.13.3" evidence="2"/>
<dbReference type="SUPFAM" id="SSF47384">
    <property type="entry name" value="Homodimeric domain of signal transducing histidine kinase"/>
    <property type="match status" value="1"/>
</dbReference>
<accession>A0A4P6K3V3</accession>
<evidence type="ECO:0000313" key="12">
    <source>
        <dbReference type="Proteomes" id="UP000290365"/>
    </source>
</evidence>
<keyword evidence="12" id="KW-1185">Reference proteome</keyword>
<keyword evidence="5" id="KW-0547">Nucleotide-binding</keyword>
<dbReference type="Gene3D" id="1.10.287.130">
    <property type="match status" value="1"/>
</dbReference>
<reference evidence="11 12" key="1">
    <citation type="submission" date="2019-01" db="EMBL/GenBank/DDBJ databases">
        <title>Ktedonosporobacter rubrisoli SCAWS-G2.</title>
        <authorList>
            <person name="Huang Y."/>
            <person name="Yan B."/>
        </authorList>
    </citation>
    <scope>NUCLEOTIDE SEQUENCE [LARGE SCALE GENOMIC DNA]</scope>
    <source>
        <strain evidence="11 12">SCAWS-G2</strain>
    </source>
</reference>
<dbReference type="InterPro" id="IPR036097">
    <property type="entry name" value="HisK_dim/P_sf"/>
</dbReference>
<keyword evidence="9" id="KW-0175">Coiled coil</keyword>
<name>A0A4P6K3V3_KTERU</name>
<sequence>MQQPIPELTQDKEMELEQLRQAYRSLLEEKEALEMRVVKSEERRRAFMHILSDINMMNRKLADQRKAMIHILADSERDRRHLTKQAERLDNSRRALLHILQDSHQSNQRLGNSRKAMIHIMSDLKETTERVQRSEQELLEKQEQLVQAGKLATLGELTTGIAHELNNPLNNIGLFVGNAIDLIELGMADTDQARVLQELYSSMQQVRKATEIISHLRTFGRVASVSREQVSIPQVIENAIALMREQLRLRQIEVTLCFPEEDVVVTANAIQLEQVFINLLTNARDAMANAAQKALTITCTVQEEVVNISISDTGPGIPVGLEQRIFDPFFTTKDVGTGTGLGLSITYGIIKDHQGTIQVENHPGEGATFLIQLPLQG</sequence>
<evidence type="ECO:0000256" key="7">
    <source>
        <dbReference type="ARBA" id="ARBA00022840"/>
    </source>
</evidence>